<evidence type="ECO:0000259" key="8">
    <source>
        <dbReference type="Pfam" id="PF14881"/>
    </source>
</evidence>
<comment type="function">
    <text evidence="1">Involved in the partitioning of the mitochondrial organelle and mitochondrial DNA (mtDNA) inheritance.</text>
</comment>
<evidence type="ECO:0000313" key="10">
    <source>
        <dbReference type="Proteomes" id="UP000094336"/>
    </source>
</evidence>
<evidence type="ECO:0000256" key="6">
    <source>
        <dbReference type="ARBA" id="ARBA00023128"/>
    </source>
</evidence>
<dbReference type="PANTHER" id="PTHR13391:SF0">
    <property type="entry name" value="PROTEIN MISATO HOMOLOG 1"/>
    <property type="match status" value="1"/>
</dbReference>
<evidence type="ECO:0000256" key="4">
    <source>
        <dbReference type="ARBA" id="ARBA00014097"/>
    </source>
</evidence>
<dbReference type="InterPro" id="IPR036525">
    <property type="entry name" value="Tubulin/FtsZ_GTPase_sf"/>
</dbReference>
<dbReference type="Proteomes" id="UP000094336">
    <property type="component" value="Unassembled WGS sequence"/>
</dbReference>
<gene>
    <name evidence="9" type="ORF">BABINDRAFT_73916</name>
</gene>
<feature type="domain" description="Misato Segment II tubulin-like" evidence="7">
    <location>
        <begin position="3"/>
        <end position="120"/>
    </location>
</feature>
<dbReference type="Pfam" id="PF10644">
    <property type="entry name" value="Misat_Tub_SegII"/>
    <property type="match status" value="1"/>
</dbReference>
<dbReference type="SUPFAM" id="SSF52490">
    <property type="entry name" value="Tubulin nucleotide-binding domain-like"/>
    <property type="match status" value="1"/>
</dbReference>
<dbReference type="GO" id="GO:0007005">
    <property type="term" value="P:mitochondrion organization"/>
    <property type="evidence" value="ECO:0007669"/>
    <property type="project" value="InterPro"/>
</dbReference>
<evidence type="ECO:0000256" key="3">
    <source>
        <dbReference type="ARBA" id="ARBA00008507"/>
    </source>
</evidence>
<accession>A0A1E3QYA7</accession>
<keyword evidence="6" id="KW-0496">Mitochondrion</keyword>
<feature type="domain" description="DML1/Misato tubulin" evidence="8">
    <location>
        <begin position="125"/>
        <end position="312"/>
    </location>
</feature>
<comment type="similarity">
    <text evidence="3">Belongs to the misato family.</text>
</comment>
<evidence type="ECO:0000256" key="1">
    <source>
        <dbReference type="ARBA" id="ARBA00003757"/>
    </source>
</evidence>
<dbReference type="Gene3D" id="3.40.50.1440">
    <property type="entry name" value="Tubulin/FtsZ, GTPase domain"/>
    <property type="match status" value="1"/>
</dbReference>
<dbReference type="Pfam" id="PF14881">
    <property type="entry name" value="Tubulin_3"/>
    <property type="match status" value="1"/>
</dbReference>
<dbReference type="AlphaFoldDB" id="A0A1E3QYA7"/>
<dbReference type="GeneID" id="30150471"/>
<dbReference type="InterPro" id="IPR019605">
    <property type="entry name" value="Misato_II_tubulin-like"/>
</dbReference>
<evidence type="ECO:0000313" key="9">
    <source>
        <dbReference type="EMBL" id="ODQ82601.1"/>
    </source>
</evidence>
<dbReference type="STRING" id="984486.A0A1E3QYA7"/>
<evidence type="ECO:0000256" key="2">
    <source>
        <dbReference type="ARBA" id="ARBA00004173"/>
    </source>
</evidence>
<dbReference type="OrthoDB" id="271881at2759"/>
<dbReference type="InterPro" id="IPR049942">
    <property type="entry name" value="DML1/Misato"/>
</dbReference>
<protein>
    <recommendedName>
        <fullName evidence="4">Protein DML1</fullName>
    </recommendedName>
    <alternativeName>
        <fullName evidence="5">Protein dml1</fullName>
    </alternativeName>
</protein>
<dbReference type="RefSeq" id="XP_018987929.1">
    <property type="nucleotide sequence ID" value="XM_019132618.1"/>
</dbReference>
<dbReference type="InterPro" id="IPR029209">
    <property type="entry name" value="DML1/Misato_tubulin"/>
</dbReference>
<name>A0A1E3QYA7_9ASCO</name>
<dbReference type="GO" id="GO:0005739">
    <property type="term" value="C:mitochondrion"/>
    <property type="evidence" value="ECO:0007669"/>
    <property type="project" value="UniProtKB-SubCell"/>
</dbReference>
<comment type="subcellular location">
    <subcellularLocation>
        <location evidence="2">Mitochondrion</location>
    </subcellularLocation>
</comment>
<reference evidence="10" key="1">
    <citation type="submission" date="2016-05" db="EMBL/GenBank/DDBJ databases">
        <title>Comparative genomics of biotechnologically important yeasts.</title>
        <authorList>
            <consortium name="DOE Joint Genome Institute"/>
            <person name="Riley R."/>
            <person name="Haridas S."/>
            <person name="Wolfe K.H."/>
            <person name="Lopes M.R."/>
            <person name="Hittinger C.T."/>
            <person name="Goker M."/>
            <person name="Salamov A."/>
            <person name="Wisecaver J."/>
            <person name="Long T.M."/>
            <person name="Aerts A.L."/>
            <person name="Barry K."/>
            <person name="Choi C."/>
            <person name="Clum A."/>
            <person name="Coughlan A.Y."/>
            <person name="Deshpande S."/>
            <person name="Douglass A.P."/>
            <person name="Hanson S.J."/>
            <person name="Klenk H.-P."/>
            <person name="Labutti K."/>
            <person name="Lapidus A."/>
            <person name="Lindquist E."/>
            <person name="Lipzen A."/>
            <person name="Meier-Kolthoff J.P."/>
            <person name="Ohm R.A."/>
            <person name="Otillar R.P."/>
            <person name="Pangilinan J."/>
            <person name="Peng Y."/>
            <person name="Rokas A."/>
            <person name="Rosa C.A."/>
            <person name="Scheuner C."/>
            <person name="Sibirny A.A."/>
            <person name="Slot J.C."/>
            <person name="Stielow J.B."/>
            <person name="Sun H."/>
            <person name="Kurtzman C.P."/>
            <person name="Blackwell M."/>
            <person name="Grigoriev I.V."/>
            <person name="Jeffries T.W."/>
        </authorList>
    </citation>
    <scope>NUCLEOTIDE SEQUENCE [LARGE SCALE GENOMIC DNA]</scope>
    <source>
        <strain evidence="10">NRRL Y-12698</strain>
    </source>
</reference>
<evidence type="ECO:0000259" key="7">
    <source>
        <dbReference type="Pfam" id="PF10644"/>
    </source>
</evidence>
<dbReference type="EMBL" id="KV454426">
    <property type="protein sequence ID" value="ODQ82601.1"/>
    <property type="molecule type" value="Genomic_DNA"/>
</dbReference>
<sequence length="503" mass="56526">MPEILNVSMSQRANHLTTHFYNAQDSYLDYVNGAAKSKVDPNVFFNPTPSWDNRSITFNPRAMLFDLSGGFGSLGQYEYYLAMEAAQHHDDASPQDRLSQTVEIVRQERIPKSEYLQALDTFQPTPELTTENTTYWSDYARIIYEPKSFNCVDNWEYHPKEYPGGRLRAGASKTFLDYLVGVDEWKGRERVVHFMDDTFRVFLEKSDQLDGLNLMSEVDTAWGGMAGEFITDMRDEFIPKTSVFTWGLHSPQPTGLTPQGTLSRVRASLALINSSSLYIPLSDPTSLPEGLSVTPTSLWNTTALQMLPVDAVGVLLAQRANRVSMTELELGVTMGSKRNIVAETKGKVAGEMNYTLDFTGVSFKPSKSKNHVFSKTVVVRNATSLTSEEFDAEYETQLQDFGHYTELLEKGTELRGLVHHKSLIPFATPDSFPKGILGEQTPVTCASMAVATSTRASLLEMKTFVSRFLRGDDRESLIDELETLALEYEHGWMDDDLSDDDDY</sequence>
<dbReference type="PANTHER" id="PTHR13391">
    <property type="entry name" value="MITOCHONDRIAL DISTRIBUTION REGULATOR MISATO"/>
    <property type="match status" value="1"/>
</dbReference>
<organism evidence="9 10">
    <name type="scientific">Babjeviella inositovora NRRL Y-12698</name>
    <dbReference type="NCBI Taxonomy" id="984486"/>
    <lineage>
        <taxon>Eukaryota</taxon>
        <taxon>Fungi</taxon>
        <taxon>Dikarya</taxon>
        <taxon>Ascomycota</taxon>
        <taxon>Saccharomycotina</taxon>
        <taxon>Pichiomycetes</taxon>
        <taxon>Serinales incertae sedis</taxon>
        <taxon>Babjeviella</taxon>
    </lineage>
</organism>
<evidence type="ECO:0000256" key="5">
    <source>
        <dbReference type="ARBA" id="ARBA00022030"/>
    </source>
</evidence>
<proteinExistence type="inferred from homology"/>
<keyword evidence="10" id="KW-1185">Reference proteome</keyword>